<evidence type="ECO:0000256" key="9">
    <source>
        <dbReference type="SAM" id="MobiDB-lite"/>
    </source>
</evidence>
<dbReference type="PANTHER" id="PTHR10782">
    <property type="entry name" value="ZINC FINGER MIZ DOMAIN-CONTAINING PROTEIN"/>
    <property type="match status" value="1"/>
</dbReference>
<dbReference type="GO" id="GO:0016925">
    <property type="term" value="P:protein sumoylation"/>
    <property type="evidence" value="ECO:0007669"/>
    <property type="project" value="TreeGrafter"/>
</dbReference>
<dbReference type="GO" id="GO:0008270">
    <property type="term" value="F:zinc ion binding"/>
    <property type="evidence" value="ECO:0007669"/>
    <property type="project" value="UniProtKB-KW"/>
</dbReference>
<evidence type="ECO:0000256" key="3">
    <source>
        <dbReference type="ARBA" id="ARBA00022679"/>
    </source>
</evidence>
<feature type="region of interest" description="Disordered" evidence="9">
    <location>
        <begin position="383"/>
        <end position="482"/>
    </location>
</feature>
<keyword evidence="7" id="KW-0862">Zinc</keyword>
<evidence type="ECO:0000313" key="14">
    <source>
        <dbReference type="Proteomes" id="UP001219355"/>
    </source>
</evidence>
<keyword evidence="14" id="KW-1185">Reference proteome</keyword>
<feature type="domain" description="SAP" evidence="10">
    <location>
        <begin position="16"/>
        <end position="50"/>
    </location>
</feature>
<feature type="domain" description="PINIT" evidence="12">
    <location>
        <begin position="106"/>
        <end position="276"/>
    </location>
</feature>
<keyword evidence="3" id="KW-0808">Transferase</keyword>
<evidence type="ECO:0000259" key="10">
    <source>
        <dbReference type="PROSITE" id="PS50800"/>
    </source>
</evidence>
<dbReference type="InterPro" id="IPR003034">
    <property type="entry name" value="SAP_dom"/>
</dbReference>
<evidence type="ECO:0000256" key="6">
    <source>
        <dbReference type="ARBA" id="ARBA00022786"/>
    </source>
</evidence>
<comment type="pathway">
    <text evidence="1">Protein modification; protein sumoylation.</text>
</comment>
<dbReference type="EMBL" id="CP120631">
    <property type="protein sequence ID" value="WEW61867.1"/>
    <property type="molecule type" value="Genomic_DNA"/>
</dbReference>
<keyword evidence="5 8" id="KW-0863">Zinc-finger</keyword>
<evidence type="ECO:0000256" key="2">
    <source>
        <dbReference type="ARBA" id="ARBA00005383"/>
    </source>
</evidence>
<proteinExistence type="inferred from homology"/>
<dbReference type="InterPro" id="IPR038654">
    <property type="entry name" value="PINIT_sf"/>
</dbReference>
<feature type="region of interest" description="Disordered" evidence="9">
    <location>
        <begin position="77"/>
        <end position="111"/>
    </location>
</feature>
<feature type="compositionally biased region" description="Polar residues" evidence="9">
    <location>
        <begin position="466"/>
        <end position="482"/>
    </location>
</feature>
<evidence type="ECO:0000256" key="7">
    <source>
        <dbReference type="ARBA" id="ARBA00022833"/>
    </source>
</evidence>
<sequence>MSAASEAELQSITALVKSMLNSQLKSILRHAHLPVSGVKSTLQFRVLNYLQKISQNPAEFDRFKRYINYTALSPIPTTQTPSPSSYPQPPHSAPQPLPSHRPPFSTAMTPSHSQTIGRLSFKESPFYTILEALTPVAECKIRETTRDTVELKVVLNEIVAARLQTEPDLRVMVYCAADNCLTQYARSDIAFPHQVELKVNLDDVKANLRGLKNRPGTTRPADITNFIRKKPNFTNYISMAYALTRTAMKNKAEDAEIVATSAVMSLKCPLSTLRITVPCRTVLCSHNQCFDAASFLQLQEQAPTWACPVCNKTTSFEGLQIDQYVNNILKTTSSDTDQVIIEPNGDWSKPGNAKAEAQGPNPTGDDNDDDELIEIQDSRVLSLKQEPTIYQMPSQTSITPNRSSRELSSVSSAPRSSTKKRPASQVIDLTGSDDEELPRPAKRTAFNNNPSLNGFRRQSYDYRANGNYSSTQSPLSNPYSNY</sequence>
<dbReference type="PROSITE" id="PS50800">
    <property type="entry name" value="SAP"/>
    <property type="match status" value="1"/>
</dbReference>
<reference evidence="13" key="1">
    <citation type="submission" date="2023-03" db="EMBL/GenBank/DDBJ databases">
        <title>Emydomyces testavorans Genome Sequence.</title>
        <authorList>
            <person name="Hoyer L."/>
        </authorList>
    </citation>
    <scope>NUCLEOTIDE SEQUENCE</scope>
    <source>
        <strain evidence="13">16-2883</strain>
    </source>
</reference>
<dbReference type="InterPro" id="IPR023321">
    <property type="entry name" value="PINIT"/>
</dbReference>
<dbReference type="AlphaFoldDB" id="A0AAF0DQ56"/>
<dbReference type="InterPro" id="IPR031141">
    <property type="entry name" value="SIZ1/2_SP-RING"/>
</dbReference>
<gene>
    <name evidence="13" type="primary">pli1</name>
    <name evidence="13" type="ORF">PRK78_007364</name>
</gene>
<dbReference type="CDD" id="cd16792">
    <property type="entry name" value="SP-RING_Siz-like"/>
    <property type="match status" value="1"/>
</dbReference>
<feature type="domain" description="SP-RING-type" evidence="11">
    <location>
        <begin position="253"/>
        <end position="334"/>
    </location>
</feature>
<dbReference type="PANTHER" id="PTHR10782:SF100">
    <property type="entry name" value="LIGASE SIZA, PUTATIVE (AFU_ORTHOLOGUE AFUA_6G05240)-RELATED"/>
    <property type="match status" value="1"/>
</dbReference>
<dbReference type="Pfam" id="PF14324">
    <property type="entry name" value="PINIT"/>
    <property type="match status" value="1"/>
</dbReference>
<dbReference type="InterPro" id="IPR013083">
    <property type="entry name" value="Znf_RING/FYVE/PHD"/>
</dbReference>
<dbReference type="PROSITE" id="PS51466">
    <property type="entry name" value="PINIT"/>
    <property type="match status" value="1"/>
</dbReference>
<dbReference type="GO" id="GO:0016874">
    <property type="term" value="F:ligase activity"/>
    <property type="evidence" value="ECO:0007669"/>
    <property type="project" value="UniProtKB-KW"/>
</dbReference>
<dbReference type="Gene3D" id="3.30.40.10">
    <property type="entry name" value="Zinc/RING finger domain, C3HC4 (zinc finger)"/>
    <property type="match status" value="1"/>
</dbReference>
<dbReference type="PROSITE" id="PS51044">
    <property type="entry name" value="ZF_SP_RING"/>
    <property type="match status" value="1"/>
</dbReference>
<dbReference type="SMART" id="SM00513">
    <property type="entry name" value="SAP"/>
    <property type="match status" value="1"/>
</dbReference>
<keyword evidence="4" id="KW-0479">Metal-binding</keyword>
<dbReference type="Proteomes" id="UP001219355">
    <property type="component" value="Chromosome 5"/>
</dbReference>
<organism evidence="13 14">
    <name type="scientific">Emydomyces testavorans</name>
    <dbReference type="NCBI Taxonomy" id="2070801"/>
    <lineage>
        <taxon>Eukaryota</taxon>
        <taxon>Fungi</taxon>
        <taxon>Dikarya</taxon>
        <taxon>Ascomycota</taxon>
        <taxon>Pezizomycotina</taxon>
        <taxon>Eurotiomycetes</taxon>
        <taxon>Eurotiomycetidae</taxon>
        <taxon>Onygenales</taxon>
        <taxon>Nannizziopsiaceae</taxon>
        <taxon>Emydomyces</taxon>
    </lineage>
</organism>
<keyword evidence="6" id="KW-0833">Ubl conjugation pathway</keyword>
<feature type="compositionally biased region" description="Pro residues" evidence="9">
    <location>
        <begin position="84"/>
        <end position="101"/>
    </location>
</feature>
<accession>A0AAF0DQ56</accession>
<keyword evidence="13" id="KW-0436">Ligase</keyword>
<name>A0AAF0DQ56_9EURO</name>
<evidence type="ECO:0000313" key="13">
    <source>
        <dbReference type="EMBL" id="WEW61867.1"/>
    </source>
</evidence>
<feature type="region of interest" description="Disordered" evidence="9">
    <location>
        <begin position="336"/>
        <end position="370"/>
    </location>
</feature>
<comment type="similarity">
    <text evidence="2">Belongs to the PIAS family.</text>
</comment>
<dbReference type="GO" id="GO:0000785">
    <property type="term" value="C:chromatin"/>
    <property type="evidence" value="ECO:0007669"/>
    <property type="project" value="TreeGrafter"/>
</dbReference>
<evidence type="ECO:0000256" key="1">
    <source>
        <dbReference type="ARBA" id="ARBA00004718"/>
    </source>
</evidence>
<evidence type="ECO:0000259" key="11">
    <source>
        <dbReference type="PROSITE" id="PS51044"/>
    </source>
</evidence>
<protein>
    <submittedName>
        <fullName evidence="13">E3 SUMO-protein ligase pli1</fullName>
    </submittedName>
</protein>
<dbReference type="Gene3D" id="2.60.120.780">
    <property type="entry name" value="PINIT domain"/>
    <property type="match status" value="1"/>
</dbReference>
<dbReference type="GO" id="GO:0061665">
    <property type="term" value="F:SUMO ligase activity"/>
    <property type="evidence" value="ECO:0007669"/>
    <property type="project" value="TreeGrafter"/>
</dbReference>
<dbReference type="Pfam" id="PF02891">
    <property type="entry name" value="zf-MIZ"/>
    <property type="match status" value="1"/>
</dbReference>
<feature type="compositionally biased region" description="Polar residues" evidence="9">
    <location>
        <begin position="391"/>
        <end position="401"/>
    </location>
</feature>
<dbReference type="InterPro" id="IPR004181">
    <property type="entry name" value="Znf_MIZ"/>
</dbReference>
<evidence type="ECO:0000256" key="4">
    <source>
        <dbReference type="ARBA" id="ARBA00022723"/>
    </source>
</evidence>
<evidence type="ECO:0000259" key="12">
    <source>
        <dbReference type="PROSITE" id="PS51466"/>
    </source>
</evidence>
<evidence type="ECO:0000256" key="5">
    <source>
        <dbReference type="ARBA" id="ARBA00022771"/>
    </source>
</evidence>
<feature type="compositionally biased region" description="Low complexity" evidence="9">
    <location>
        <begin position="406"/>
        <end position="416"/>
    </location>
</feature>
<evidence type="ECO:0000256" key="8">
    <source>
        <dbReference type="PROSITE-ProRule" id="PRU00452"/>
    </source>
</evidence>